<evidence type="ECO:0000313" key="5">
    <source>
        <dbReference type="EMBL" id="BFF99353.1"/>
    </source>
</evidence>
<dbReference type="GO" id="GO:0006508">
    <property type="term" value="P:proteolysis"/>
    <property type="evidence" value="ECO:0007669"/>
    <property type="project" value="InterPro"/>
</dbReference>
<dbReference type="PROSITE" id="PS50240">
    <property type="entry name" value="TRYPSIN_DOM"/>
    <property type="match status" value="1"/>
</dbReference>
<organism evidence="5 6">
    <name type="scientific">Drosophila madeirensis</name>
    <name type="common">Fruit fly</name>
    <dbReference type="NCBI Taxonomy" id="30013"/>
    <lineage>
        <taxon>Eukaryota</taxon>
        <taxon>Metazoa</taxon>
        <taxon>Ecdysozoa</taxon>
        <taxon>Arthropoda</taxon>
        <taxon>Hexapoda</taxon>
        <taxon>Insecta</taxon>
        <taxon>Pterygota</taxon>
        <taxon>Neoptera</taxon>
        <taxon>Endopterygota</taxon>
        <taxon>Diptera</taxon>
        <taxon>Brachycera</taxon>
        <taxon>Muscomorpha</taxon>
        <taxon>Ephydroidea</taxon>
        <taxon>Drosophilidae</taxon>
        <taxon>Drosophila</taxon>
        <taxon>Sophophora</taxon>
    </lineage>
</organism>
<dbReference type="PROSITE" id="PS00134">
    <property type="entry name" value="TRYPSIN_HIS"/>
    <property type="match status" value="1"/>
</dbReference>
<dbReference type="InterPro" id="IPR009003">
    <property type="entry name" value="Peptidase_S1_PA"/>
</dbReference>
<evidence type="ECO:0000256" key="1">
    <source>
        <dbReference type="ARBA" id="ARBA00023157"/>
    </source>
</evidence>
<dbReference type="GO" id="GO:0004252">
    <property type="term" value="F:serine-type endopeptidase activity"/>
    <property type="evidence" value="ECO:0007669"/>
    <property type="project" value="InterPro"/>
</dbReference>
<dbReference type="InterPro" id="IPR001314">
    <property type="entry name" value="Peptidase_S1A"/>
</dbReference>
<dbReference type="FunFam" id="2.40.10.10:FF:000068">
    <property type="entry name" value="transmembrane protease serine 2"/>
    <property type="match status" value="1"/>
</dbReference>
<gene>
    <name evidence="5" type="ORF">DMAD_07272</name>
</gene>
<name>A0AAU9FU19_DROMD</name>
<feature type="domain" description="Peptidase S1" evidence="4">
    <location>
        <begin position="27"/>
        <end position="279"/>
    </location>
</feature>
<dbReference type="AlphaFoldDB" id="A0AAU9FU19"/>
<evidence type="ECO:0000259" key="4">
    <source>
        <dbReference type="PROSITE" id="PS50240"/>
    </source>
</evidence>
<comment type="similarity">
    <text evidence="2">Belongs to the peptidase S1 family. CLIP subfamily.</text>
</comment>
<feature type="signal peptide" evidence="3">
    <location>
        <begin position="1"/>
        <end position="21"/>
    </location>
</feature>
<evidence type="ECO:0000256" key="3">
    <source>
        <dbReference type="SAM" id="SignalP"/>
    </source>
</evidence>
<protein>
    <submittedName>
        <fullName evidence="5">Plasma kallikrein-like</fullName>
    </submittedName>
</protein>
<dbReference type="SUPFAM" id="SSF50494">
    <property type="entry name" value="Trypsin-like serine proteases"/>
    <property type="match status" value="1"/>
</dbReference>
<dbReference type="Proteomes" id="UP001500889">
    <property type="component" value="Chromosome J"/>
</dbReference>
<dbReference type="InterPro" id="IPR001254">
    <property type="entry name" value="Trypsin_dom"/>
</dbReference>
<dbReference type="InterPro" id="IPR018114">
    <property type="entry name" value="TRYPSIN_HIS"/>
</dbReference>
<dbReference type="SMART" id="SM00020">
    <property type="entry name" value="Tryp_SPc"/>
    <property type="match status" value="1"/>
</dbReference>
<keyword evidence="1" id="KW-1015">Disulfide bond</keyword>
<sequence length="282" mass="31950">MEGRLVLVFIFCGLFLRFSNGSIIPRIINGSNATAMQLPHQVFYDTFYLRDYNATSFWRPQCGGTIISSKIILTAAHCFGDDPYIKALRIYFGAVDKSNATEEGQQRLIVDRKSVVIHEEYNNLKPFYNDIAIIKLPIEVPFNEYIRPAKLPQPTNNYVHAKAIVSGWGASKVIFSENSIIVQPRNLKYFEINIISNEECYEQWIKREYMFPISFMCIGPSVNVPCIGDSGGPLALKEGKDFILLGITSHSVIEPCQTNQPTVYVRVSSYLDWIRENSGGKI</sequence>
<dbReference type="Gene3D" id="2.40.10.10">
    <property type="entry name" value="Trypsin-like serine proteases"/>
    <property type="match status" value="1"/>
</dbReference>
<proteinExistence type="inferred from homology"/>
<dbReference type="CDD" id="cd00190">
    <property type="entry name" value="Tryp_SPc"/>
    <property type="match status" value="1"/>
</dbReference>
<keyword evidence="3" id="KW-0732">Signal</keyword>
<dbReference type="Pfam" id="PF00089">
    <property type="entry name" value="Trypsin"/>
    <property type="match status" value="1"/>
</dbReference>
<dbReference type="InterPro" id="IPR051487">
    <property type="entry name" value="Ser/Thr_Proteases_Immune/Dev"/>
</dbReference>
<dbReference type="PRINTS" id="PR00722">
    <property type="entry name" value="CHYMOTRYPSIN"/>
</dbReference>
<feature type="chain" id="PRO_5043672774" evidence="3">
    <location>
        <begin position="22"/>
        <end position="282"/>
    </location>
</feature>
<dbReference type="EMBL" id="AP029265">
    <property type="protein sequence ID" value="BFF99353.1"/>
    <property type="molecule type" value="Genomic_DNA"/>
</dbReference>
<reference evidence="5 6" key="1">
    <citation type="submission" date="2024-02" db="EMBL/GenBank/DDBJ databases">
        <title>A chromosome-level genome assembly of Drosophila madeirensis, a fruit fly species endemic to Madeira island.</title>
        <authorList>
            <person name="Tomihara K."/>
            <person name="Llopart A."/>
            <person name="Yamamoto D."/>
        </authorList>
    </citation>
    <scope>NUCLEOTIDE SEQUENCE [LARGE SCALE GENOMIC DNA]</scope>
    <source>
        <strain evidence="5 6">RF1</strain>
    </source>
</reference>
<dbReference type="PANTHER" id="PTHR24256">
    <property type="entry name" value="TRYPTASE-RELATED"/>
    <property type="match status" value="1"/>
</dbReference>
<dbReference type="InterPro" id="IPR043504">
    <property type="entry name" value="Peptidase_S1_PA_chymotrypsin"/>
</dbReference>
<accession>A0AAU9FU19</accession>
<evidence type="ECO:0000256" key="2">
    <source>
        <dbReference type="ARBA" id="ARBA00024195"/>
    </source>
</evidence>
<evidence type="ECO:0000313" key="6">
    <source>
        <dbReference type="Proteomes" id="UP001500889"/>
    </source>
</evidence>
<keyword evidence="6" id="KW-1185">Reference proteome</keyword>